<evidence type="ECO:0000313" key="3">
    <source>
        <dbReference type="Proteomes" id="UP000031967"/>
    </source>
</evidence>
<evidence type="ECO:0000313" key="2">
    <source>
        <dbReference type="EMBL" id="KIL41736.1"/>
    </source>
</evidence>
<sequence length="132" mass="14791">MTSLLHGIATVYALLATVPFLAFALFWGLGYLIFRDKKRSTRLAMDVTTLLLVGAVASMWNRLFQSNFGFWLIVLAILIAVGLLGGYQNREKGAIDMRKIVRIVWRIGFVCLSALYVVFLVLNIGAYLIKFA</sequence>
<feature type="transmembrane region" description="Helical" evidence="1">
    <location>
        <begin position="12"/>
        <end position="34"/>
    </location>
</feature>
<gene>
    <name evidence="2" type="ORF">SD70_05030</name>
</gene>
<dbReference type="Pfam" id="PF11877">
    <property type="entry name" value="DUF3397"/>
    <property type="match status" value="1"/>
</dbReference>
<evidence type="ECO:0000256" key="1">
    <source>
        <dbReference type="SAM" id="Phobius"/>
    </source>
</evidence>
<keyword evidence="1" id="KW-0472">Membrane</keyword>
<protein>
    <recommendedName>
        <fullName evidence="4">DUF3397 domain-containing protein</fullName>
    </recommendedName>
</protein>
<dbReference type="Proteomes" id="UP000031967">
    <property type="component" value="Unassembled WGS sequence"/>
</dbReference>
<dbReference type="InterPro" id="IPR024515">
    <property type="entry name" value="DUF3397"/>
</dbReference>
<reference evidence="2 3" key="1">
    <citation type="submission" date="2014-12" db="EMBL/GenBank/DDBJ databases">
        <title>Draft genome sequence of Paenibacillus kamchatkensis strain B-2647.</title>
        <authorList>
            <person name="Karlyshev A.V."/>
            <person name="Kudryashova E.B."/>
        </authorList>
    </citation>
    <scope>NUCLEOTIDE SEQUENCE [LARGE SCALE GENOMIC DNA]</scope>
    <source>
        <strain evidence="2 3">VKM B-2647</strain>
    </source>
</reference>
<feature type="transmembrane region" description="Helical" evidence="1">
    <location>
        <begin position="68"/>
        <end position="87"/>
    </location>
</feature>
<keyword evidence="1" id="KW-1133">Transmembrane helix</keyword>
<keyword evidence="3" id="KW-1185">Reference proteome</keyword>
<feature type="transmembrane region" description="Helical" evidence="1">
    <location>
        <begin position="107"/>
        <end position="129"/>
    </location>
</feature>
<accession>A0ABR5ALA6</accession>
<name>A0ABR5ALA6_9BACL</name>
<feature type="transmembrane region" description="Helical" evidence="1">
    <location>
        <begin position="43"/>
        <end position="62"/>
    </location>
</feature>
<comment type="caution">
    <text evidence="2">The sequence shown here is derived from an EMBL/GenBank/DDBJ whole genome shotgun (WGS) entry which is preliminary data.</text>
</comment>
<dbReference type="EMBL" id="JXAK01000006">
    <property type="protein sequence ID" value="KIL41736.1"/>
    <property type="molecule type" value="Genomic_DNA"/>
</dbReference>
<evidence type="ECO:0008006" key="4">
    <source>
        <dbReference type="Google" id="ProtNLM"/>
    </source>
</evidence>
<proteinExistence type="predicted"/>
<organism evidence="2 3">
    <name type="scientific">Gordoniibacillus kamchatkensis</name>
    <dbReference type="NCBI Taxonomy" id="1590651"/>
    <lineage>
        <taxon>Bacteria</taxon>
        <taxon>Bacillati</taxon>
        <taxon>Bacillota</taxon>
        <taxon>Bacilli</taxon>
        <taxon>Bacillales</taxon>
        <taxon>Paenibacillaceae</taxon>
        <taxon>Gordoniibacillus</taxon>
    </lineage>
</organism>
<keyword evidence="1" id="KW-0812">Transmembrane</keyword>
<dbReference type="RefSeq" id="WP_041046243.1">
    <property type="nucleotide sequence ID" value="NZ_JXAK01000006.1"/>
</dbReference>